<evidence type="ECO:0000313" key="1">
    <source>
        <dbReference type="EMBL" id="MXR35967.1"/>
    </source>
</evidence>
<sequence>MADPSAPDTIDATISCSTCKACCCQLEVILMAGDDAVPARYIVEDDWGAETLRRRNDGWCAALDRRTMLCTIYAQRPWVCREYQEGDYDCLIQRKLIPILMVDGN</sequence>
<keyword evidence="2" id="KW-1185">Reference proteome</keyword>
<gene>
    <name evidence="1" type="ORF">GQF02_03130</name>
</gene>
<dbReference type="InterPro" id="IPR005358">
    <property type="entry name" value="Puta_zinc/iron-chelating_dom"/>
</dbReference>
<dbReference type="Proteomes" id="UP000467214">
    <property type="component" value="Unassembled WGS sequence"/>
</dbReference>
<dbReference type="RefSeq" id="WP_160794775.1">
    <property type="nucleotide sequence ID" value="NZ_WSSB01000002.1"/>
</dbReference>
<comment type="caution">
    <text evidence="1">The sequence shown here is derived from an EMBL/GenBank/DDBJ whole genome shotgun (WGS) entry which is preliminary data.</text>
</comment>
<reference evidence="1 2" key="1">
    <citation type="submission" date="2019-12" db="EMBL/GenBank/DDBJ databases">
        <title>Neisseriaceae gen. nov. sp. Genome sequencing and assembly.</title>
        <authorList>
            <person name="Liu Z."/>
            <person name="Li A."/>
        </authorList>
    </citation>
    <scope>NUCLEOTIDE SEQUENCE [LARGE SCALE GENOMIC DNA]</scope>
    <source>
        <strain evidence="1 2">B2N2-7</strain>
    </source>
</reference>
<name>A0A845BGV6_9NEIS</name>
<accession>A0A845BGV6</accession>
<protein>
    <submittedName>
        <fullName evidence="1">YkgJ family cysteine cluster protein</fullName>
    </submittedName>
</protein>
<dbReference type="Pfam" id="PF03692">
    <property type="entry name" value="CxxCxxCC"/>
    <property type="match status" value="1"/>
</dbReference>
<evidence type="ECO:0000313" key="2">
    <source>
        <dbReference type="Proteomes" id="UP000467214"/>
    </source>
</evidence>
<dbReference type="EMBL" id="WSSB01000002">
    <property type="protein sequence ID" value="MXR35967.1"/>
    <property type="molecule type" value="Genomic_DNA"/>
</dbReference>
<dbReference type="AlphaFoldDB" id="A0A845BGV6"/>
<organism evidence="1 2">
    <name type="scientific">Craterilacuibacter sinensis</name>
    <dbReference type="NCBI Taxonomy" id="2686017"/>
    <lineage>
        <taxon>Bacteria</taxon>
        <taxon>Pseudomonadati</taxon>
        <taxon>Pseudomonadota</taxon>
        <taxon>Betaproteobacteria</taxon>
        <taxon>Neisseriales</taxon>
        <taxon>Neisseriaceae</taxon>
        <taxon>Craterilacuibacter</taxon>
    </lineage>
</organism>
<proteinExistence type="predicted"/>